<proteinExistence type="inferred from homology"/>
<dbReference type="InterPro" id="IPR009000">
    <property type="entry name" value="Transl_B-barrel_sf"/>
</dbReference>
<dbReference type="GeneID" id="106665725"/>
<dbReference type="CTD" id="11222"/>
<dbReference type="PANTHER" id="PTHR11229">
    <property type="entry name" value="50S RIBOSOMAL PROTEIN L3"/>
    <property type="match status" value="1"/>
</dbReference>
<feature type="region of interest" description="Disordered" evidence="6">
    <location>
        <begin position="262"/>
        <end position="288"/>
    </location>
</feature>
<evidence type="ECO:0000256" key="3">
    <source>
        <dbReference type="ARBA" id="ARBA00023274"/>
    </source>
</evidence>
<keyword evidence="3" id="KW-0687">Ribonucleoprotein</keyword>
<keyword evidence="8" id="KW-1185">Reference proteome</keyword>
<dbReference type="GO" id="GO:0006412">
    <property type="term" value="P:translation"/>
    <property type="evidence" value="ECO:0007669"/>
    <property type="project" value="InterPro"/>
</dbReference>
<dbReference type="GO" id="GO:0003735">
    <property type="term" value="F:structural constituent of ribosome"/>
    <property type="evidence" value="ECO:0007669"/>
    <property type="project" value="InterPro"/>
</dbReference>
<dbReference type="PANTHER" id="PTHR11229:SF8">
    <property type="entry name" value="LARGE RIBOSOMAL SUBUNIT PROTEIN UL3M"/>
    <property type="match status" value="1"/>
</dbReference>
<evidence type="ECO:0000256" key="2">
    <source>
        <dbReference type="ARBA" id="ARBA00022980"/>
    </source>
</evidence>
<keyword evidence="2" id="KW-0689">Ribosomal protein</keyword>
<dbReference type="EnsemblMetazoa" id="XM_014392383.2">
    <property type="protein sequence ID" value="XP_014247869.1"/>
    <property type="gene ID" value="LOC106665725"/>
</dbReference>
<dbReference type="KEGG" id="clec:106665725"/>
<evidence type="ECO:0000313" key="8">
    <source>
        <dbReference type="Proteomes" id="UP000494040"/>
    </source>
</evidence>
<name>A0A8I6RLY6_CIMLE</name>
<dbReference type="OMA" id="IGIYPMW"/>
<organism evidence="7 8">
    <name type="scientific">Cimex lectularius</name>
    <name type="common">Bed bug</name>
    <name type="synonym">Acanthia lectularia</name>
    <dbReference type="NCBI Taxonomy" id="79782"/>
    <lineage>
        <taxon>Eukaryota</taxon>
        <taxon>Metazoa</taxon>
        <taxon>Ecdysozoa</taxon>
        <taxon>Arthropoda</taxon>
        <taxon>Hexapoda</taxon>
        <taxon>Insecta</taxon>
        <taxon>Pterygota</taxon>
        <taxon>Neoptera</taxon>
        <taxon>Paraneoptera</taxon>
        <taxon>Hemiptera</taxon>
        <taxon>Heteroptera</taxon>
        <taxon>Panheteroptera</taxon>
        <taxon>Cimicomorpha</taxon>
        <taxon>Cimicidae</taxon>
        <taxon>Cimex</taxon>
    </lineage>
</organism>
<dbReference type="SUPFAM" id="SSF50447">
    <property type="entry name" value="Translation proteins"/>
    <property type="match status" value="1"/>
</dbReference>
<evidence type="ECO:0000313" key="7">
    <source>
        <dbReference type="EnsemblMetazoa" id="XP_014247869.1"/>
    </source>
</evidence>
<protein>
    <recommendedName>
        <fullName evidence="4">Large ribosomal subunit protein uL3m</fullName>
    </recommendedName>
    <alternativeName>
        <fullName evidence="5">39S ribosomal protein L3, mitochondrial</fullName>
    </alternativeName>
</protein>
<dbReference type="InterPro" id="IPR000597">
    <property type="entry name" value="Ribosomal_uL3"/>
</dbReference>
<dbReference type="Proteomes" id="UP000494040">
    <property type="component" value="Unassembled WGS sequence"/>
</dbReference>
<dbReference type="GO" id="GO:0005762">
    <property type="term" value="C:mitochondrial large ribosomal subunit"/>
    <property type="evidence" value="ECO:0007669"/>
    <property type="project" value="TreeGrafter"/>
</dbReference>
<dbReference type="Pfam" id="PF00297">
    <property type="entry name" value="Ribosomal_L3"/>
    <property type="match status" value="1"/>
</dbReference>
<dbReference type="RefSeq" id="XP_014247869.1">
    <property type="nucleotide sequence ID" value="XM_014392383.2"/>
</dbReference>
<evidence type="ECO:0000256" key="1">
    <source>
        <dbReference type="ARBA" id="ARBA00006540"/>
    </source>
</evidence>
<evidence type="ECO:0000256" key="4">
    <source>
        <dbReference type="ARBA" id="ARBA00035209"/>
    </source>
</evidence>
<reference evidence="7" key="1">
    <citation type="submission" date="2022-01" db="UniProtKB">
        <authorList>
            <consortium name="EnsemblMetazoa"/>
        </authorList>
    </citation>
    <scope>IDENTIFICATION</scope>
</reference>
<dbReference type="AlphaFoldDB" id="A0A8I6RLY6"/>
<comment type="similarity">
    <text evidence="1">Belongs to the universal ribosomal protein uL3 family.</text>
</comment>
<dbReference type="Gene3D" id="2.40.30.10">
    <property type="entry name" value="Translation factors"/>
    <property type="match status" value="2"/>
</dbReference>
<dbReference type="InterPro" id="IPR019927">
    <property type="entry name" value="Ribosomal_uL3_bac/org-type"/>
</dbReference>
<evidence type="ECO:0000256" key="6">
    <source>
        <dbReference type="SAM" id="MobiDB-lite"/>
    </source>
</evidence>
<dbReference type="FunFam" id="2.40.30.10:FF:000049">
    <property type="entry name" value="39S ribosomal protein L3, mitochondrial"/>
    <property type="match status" value="1"/>
</dbReference>
<accession>A0A8I6RLY6</accession>
<sequence length="382" mass="43246">MAGICNRVLGLSARSAFLPGINTSCDQLIFQMSNMQIRAKRTQNRPKLKYPFWYLKKERTLYNEHLTESNIKFIEEMTHNKFGPPAIISGLPTYQISSPLKEKPMEYGEWNPKTKRCGLITRKIGCYPMWKKNGDIIWSTLLQVVDNHVVKYTPPEEVSDFQKPERFLRPNKYGILLVGAESSDPQKYTREYCGLFANAGLPPKKVLGRFNISPEAALQPGTPLYAMHFQPGDVVDVVGTTISRGFQGVMKRWGFKGMPASHGVTKTHRKAGNIGGGGEKGRVWPGTKLPGHMGNRKRYLRGLKIWRINTKFNILYVQGLGVPGETNSIVYVHDTVLPLKKKKTAPLSFPTYFDEGKELADDLYDNDVHCFNEPTLMFEEGK</sequence>
<dbReference type="OrthoDB" id="274683at2759"/>
<evidence type="ECO:0000256" key="5">
    <source>
        <dbReference type="ARBA" id="ARBA00035396"/>
    </source>
</evidence>
<dbReference type="NCBIfam" id="TIGR03625">
    <property type="entry name" value="L3_bact"/>
    <property type="match status" value="1"/>
</dbReference>